<dbReference type="RefSeq" id="WP_075818938.1">
    <property type="nucleotide sequence ID" value="NZ_CAPFLH010000097.1"/>
</dbReference>
<accession>A0A1U7NGV5</accession>
<sequence>MRNIEILRPISIFDTQGNLQTTGFARKGLFTYNRENLKVNRLKMKEWDYYLVMNHEIGVAFTLSDLGYIRMASVSFLNFETHEETTRTVLKAPSISYKMPVSPRQGVCEFKSNDLLLRFESAPNGRHVYCEFKNFVGRSDFKADLWFTDLPKESMNILTPFEDGKHFYLNQKMNAMPCAGKVIFNWHIYRFNPKKDLGVLDWGRGYWPYETTWYWATASAYLNEKPFGINLGYGFGDTSKASENVIFYDGKIHKLDDINFLIPEDPMMPWTITSSDGRFEAIFQPDLDRAALIKTGPVSSDQHQYFGILNGSCVLDDGTVLVIEQLRTAIEKIHNRY</sequence>
<evidence type="ECO:0000313" key="1">
    <source>
        <dbReference type="EMBL" id="OLU40544.1"/>
    </source>
</evidence>
<evidence type="ECO:0008006" key="3">
    <source>
        <dbReference type="Google" id="ProtNLM"/>
    </source>
</evidence>
<dbReference type="PANTHER" id="PTHR35868">
    <property type="entry name" value="DUF2804 DOMAIN-CONTAINING PROTEIN-RELATED"/>
    <property type="match status" value="1"/>
</dbReference>
<organism evidence="1 2">
    <name type="scientific">Ileibacterium valens</name>
    <dbReference type="NCBI Taxonomy" id="1862668"/>
    <lineage>
        <taxon>Bacteria</taxon>
        <taxon>Bacillati</taxon>
        <taxon>Bacillota</taxon>
        <taxon>Erysipelotrichia</taxon>
        <taxon>Erysipelotrichales</taxon>
        <taxon>Erysipelotrichaceae</taxon>
        <taxon>Ileibacterium</taxon>
    </lineage>
</organism>
<dbReference type="AlphaFoldDB" id="A0A1U7NGV5"/>
<gene>
    <name evidence="1" type="ORF">BO222_04955</name>
</gene>
<reference evidence="1 2" key="1">
    <citation type="submission" date="2016-11" db="EMBL/GenBank/DDBJ databases">
        <title>Description of two novel members of the family Erysipelotrichaceae: Ileibacterium lipovorans gen. nov., sp. nov. and Dubosiella newyorkensis, gen. nov., sp. nov.</title>
        <authorList>
            <person name="Cox L.M."/>
            <person name="Sohn J."/>
            <person name="Tyrrell K.L."/>
            <person name="Citron D.M."/>
            <person name="Lawson P.A."/>
            <person name="Patel N.B."/>
            <person name="Iizumi T."/>
            <person name="Perez-Perez G.I."/>
            <person name="Goldstein E.J."/>
            <person name="Blaser M.J."/>
        </authorList>
    </citation>
    <scope>NUCLEOTIDE SEQUENCE [LARGE SCALE GENOMIC DNA]</scope>
    <source>
        <strain evidence="1 2">NYU-BL-A3</strain>
    </source>
</reference>
<comment type="caution">
    <text evidence="1">The sequence shown here is derived from an EMBL/GenBank/DDBJ whole genome shotgun (WGS) entry which is preliminary data.</text>
</comment>
<dbReference type="PANTHER" id="PTHR35868:SF3">
    <property type="entry name" value="DUF2804 DOMAIN-CONTAINING PROTEIN"/>
    <property type="match status" value="1"/>
</dbReference>
<evidence type="ECO:0000313" key="2">
    <source>
        <dbReference type="Proteomes" id="UP000186341"/>
    </source>
</evidence>
<protein>
    <recommendedName>
        <fullName evidence="3">DUF2804 domain-containing protein</fullName>
    </recommendedName>
</protein>
<dbReference type="InterPro" id="IPR021243">
    <property type="entry name" value="DUF2804"/>
</dbReference>
<name>A0A1U7NGV5_9FIRM</name>
<dbReference type="OrthoDB" id="9762066at2"/>
<proteinExistence type="predicted"/>
<keyword evidence="2" id="KW-1185">Reference proteome</keyword>
<dbReference type="Proteomes" id="UP000186341">
    <property type="component" value="Unassembled WGS sequence"/>
</dbReference>
<dbReference type="GeneID" id="82202563"/>
<dbReference type="EMBL" id="MPJW01000105">
    <property type="protein sequence ID" value="OLU40544.1"/>
    <property type="molecule type" value="Genomic_DNA"/>
</dbReference>
<dbReference type="Pfam" id="PF10974">
    <property type="entry name" value="DUF2804"/>
    <property type="match status" value="1"/>
</dbReference>